<evidence type="ECO:0000256" key="1">
    <source>
        <dbReference type="SAM" id="SignalP"/>
    </source>
</evidence>
<reference evidence="2" key="2">
    <citation type="submission" date="2023-01" db="EMBL/GenBank/DDBJ databases">
        <authorList>
            <person name="Petersen C."/>
        </authorList>
    </citation>
    <scope>NUCLEOTIDE SEQUENCE</scope>
    <source>
        <strain evidence="2">IBT 17514</strain>
    </source>
</reference>
<accession>A0AAD6MXZ1</accession>
<dbReference type="SUPFAM" id="SSF53474">
    <property type="entry name" value="alpha/beta-Hydrolases"/>
    <property type="match status" value="1"/>
</dbReference>
<feature type="signal peptide" evidence="1">
    <location>
        <begin position="1"/>
        <end position="23"/>
    </location>
</feature>
<dbReference type="Gene3D" id="3.40.50.1820">
    <property type="entry name" value="alpha/beta hydrolase"/>
    <property type="match status" value="1"/>
</dbReference>
<organism evidence="2 3">
    <name type="scientific">Penicillium malachiteum</name>
    <dbReference type="NCBI Taxonomy" id="1324776"/>
    <lineage>
        <taxon>Eukaryota</taxon>
        <taxon>Fungi</taxon>
        <taxon>Dikarya</taxon>
        <taxon>Ascomycota</taxon>
        <taxon>Pezizomycotina</taxon>
        <taxon>Eurotiomycetes</taxon>
        <taxon>Eurotiomycetidae</taxon>
        <taxon>Eurotiales</taxon>
        <taxon>Aspergillaceae</taxon>
        <taxon>Penicillium</taxon>
    </lineage>
</organism>
<evidence type="ECO:0008006" key="4">
    <source>
        <dbReference type="Google" id="ProtNLM"/>
    </source>
</evidence>
<dbReference type="EMBL" id="JAQJAN010000004">
    <property type="protein sequence ID" value="KAJ5732124.1"/>
    <property type="molecule type" value="Genomic_DNA"/>
</dbReference>
<keyword evidence="1" id="KW-0732">Signal</keyword>
<reference evidence="2" key="1">
    <citation type="journal article" date="2023" name="IMA Fungus">
        <title>Comparative genomic study of the Penicillium genus elucidates a diverse pangenome and 15 lateral gene transfer events.</title>
        <authorList>
            <person name="Petersen C."/>
            <person name="Sorensen T."/>
            <person name="Nielsen M.R."/>
            <person name="Sondergaard T.E."/>
            <person name="Sorensen J.L."/>
            <person name="Fitzpatrick D.A."/>
            <person name="Frisvad J.C."/>
            <person name="Nielsen K.L."/>
        </authorList>
    </citation>
    <scope>NUCLEOTIDE SEQUENCE</scope>
    <source>
        <strain evidence="2">IBT 17514</strain>
    </source>
</reference>
<dbReference type="Proteomes" id="UP001215712">
    <property type="component" value="Unassembled WGS sequence"/>
</dbReference>
<evidence type="ECO:0000313" key="2">
    <source>
        <dbReference type="EMBL" id="KAJ5732124.1"/>
    </source>
</evidence>
<evidence type="ECO:0000313" key="3">
    <source>
        <dbReference type="Proteomes" id="UP001215712"/>
    </source>
</evidence>
<dbReference type="GO" id="GO:0072330">
    <property type="term" value="P:monocarboxylic acid biosynthetic process"/>
    <property type="evidence" value="ECO:0007669"/>
    <property type="project" value="UniProtKB-ARBA"/>
</dbReference>
<dbReference type="GO" id="GO:0017000">
    <property type="term" value="P:antibiotic biosynthetic process"/>
    <property type="evidence" value="ECO:0007669"/>
    <property type="project" value="UniProtKB-ARBA"/>
</dbReference>
<dbReference type="AlphaFoldDB" id="A0AAD6MXZ1"/>
<proteinExistence type="predicted"/>
<gene>
    <name evidence="2" type="ORF">N7493_003605</name>
</gene>
<name>A0AAD6MXZ1_9EURO</name>
<feature type="chain" id="PRO_5042274786" description="Alpha/beta hydrolase" evidence="1">
    <location>
        <begin position="24"/>
        <end position="455"/>
    </location>
</feature>
<dbReference type="InterPro" id="IPR029058">
    <property type="entry name" value="AB_hydrolase_fold"/>
</dbReference>
<comment type="caution">
    <text evidence="2">The sequence shown here is derived from an EMBL/GenBank/DDBJ whole genome shotgun (WGS) entry which is preliminary data.</text>
</comment>
<protein>
    <recommendedName>
        <fullName evidence="4">Alpha/beta hydrolase</fullName>
    </recommendedName>
</protein>
<keyword evidence="3" id="KW-1185">Reference proteome</keyword>
<sequence length="455" mass="49903">MFFSMGYAAALVSIGVFAQQTFASSNGTIPMPIPTLKDFDDTGVLGGLYKPNTTTDRARIGVYVMHAEQDYTNFVACHALPKRGFTVFCANNEASKSGYMSDINFEDMMIQVNTGLVWLRNQSYIDKVVILGHSGGGAMMAAYQNIAENGASACNGPEKIYPCSDAMNDLEPADGLMLLDANYGLSTMAFLSFNPAIVDEKNSSLLNQSMNAYNPANGFINNTESNYTASFMERFKEGAVARNSRILKYTQERLAAIEAGYGAYGDDEPLTIPAALYLGFNNLIFGADPRYLHHTTYSWPLLHKNGTTTQIVPSVRVPANFEDYSQNWQYGALKTTIRRFLSTLAIRVNETYEINVDGFEGIDYASSQTAPLAAIGGIKVPLLTMGMTGHYEYLNAEKLHLNAGSNDTSIAFVEGAEHSINTCIECESYPGEFGDTVITCFNYVENWLAKPGRFL</sequence>